<feature type="transmembrane region" description="Helical" evidence="5">
    <location>
        <begin position="161"/>
        <end position="179"/>
    </location>
</feature>
<dbReference type="EMBL" id="CP031124">
    <property type="protein sequence ID" value="AXF85860.1"/>
    <property type="molecule type" value="Genomic_DNA"/>
</dbReference>
<evidence type="ECO:0000256" key="4">
    <source>
        <dbReference type="ARBA" id="ARBA00023136"/>
    </source>
</evidence>
<dbReference type="SUPFAM" id="SSF52091">
    <property type="entry name" value="SpoIIaa-like"/>
    <property type="match status" value="1"/>
</dbReference>
<dbReference type="InterPro" id="IPR002645">
    <property type="entry name" value="STAS_dom"/>
</dbReference>
<proteinExistence type="predicted"/>
<protein>
    <submittedName>
        <fullName evidence="7">Putative sulfate transporter</fullName>
    </submittedName>
</protein>
<dbReference type="GO" id="GO:0016020">
    <property type="term" value="C:membrane"/>
    <property type="evidence" value="ECO:0007669"/>
    <property type="project" value="UniProtKB-SubCell"/>
</dbReference>
<evidence type="ECO:0000313" key="8">
    <source>
        <dbReference type="Proteomes" id="UP000252182"/>
    </source>
</evidence>
<dbReference type="Pfam" id="PF00916">
    <property type="entry name" value="Sulfate_transp"/>
    <property type="match status" value="1"/>
</dbReference>
<evidence type="ECO:0000256" key="5">
    <source>
        <dbReference type="SAM" id="Phobius"/>
    </source>
</evidence>
<feature type="transmembrane region" description="Helical" evidence="5">
    <location>
        <begin position="119"/>
        <end position="141"/>
    </location>
</feature>
<evidence type="ECO:0000256" key="1">
    <source>
        <dbReference type="ARBA" id="ARBA00004141"/>
    </source>
</evidence>
<feature type="transmembrane region" description="Helical" evidence="5">
    <location>
        <begin position="368"/>
        <end position="395"/>
    </location>
</feature>
<dbReference type="PROSITE" id="PS50801">
    <property type="entry name" value="STAS"/>
    <property type="match status" value="1"/>
</dbReference>
<gene>
    <name evidence="7" type="ORF">DTO96_101600</name>
</gene>
<dbReference type="InterPro" id="IPR011547">
    <property type="entry name" value="SLC26A/SulP_dom"/>
</dbReference>
<sequence length="566" mass="61920">MLTRMLNPSDWVAGLSIAGLLLPEAVAYSRIGNLPMQSGIVALFAGLLCYGVLGNSRFAIVSATSSSAALLAASVLPLTGEDATLRMVFAYGLVMVTGMMFIVAAMAKVGSITDFIAKPVLRGFSFALAFVITVHQFALFVDVKPTYTDVPRYVFVLIGDFFQWNWFGFALGVWALFLIQWLSRYRYVPAGLIVIALGILLGYFSPLSNHGIHLIGNIDIQLNAPSVGRLSYSDWMRLLELGVAMLLIVYAESYSSIRTFATKHKDEVDPNRDLFALGVSNLVSGAFHGMPVGAGYSATAANESAGAASRWAGLVAALCVLMMLLFLLPWLAYTPEPILAAIVIHAVSHSLSLNKLKPYFKWQRDRFIVLFAIGSVLVLGILDGLLVAIGISLLMTLKRFSSSSLSELGCYRDGHDYLTLASSNDVHTIPNILILRPNEPLFFANIERVVAEIQRRVKSLNNVVVTVILSLEETPDLDSTTLESLNELMVSFEHNHNHLILARLKEAVYELLTQGNGATPWQHVALSRLSVSHAVKQAQQTMHSNTLDHEQAANDVMDDHPVDEVK</sequence>
<feature type="transmembrane region" description="Helical" evidence="5">
    <location>
        <begin position="186"/>
        <end position="204"/>
    </location>
</feature>
<dbReference type="Proteomes" id="UP000252182">
    <property type="component" value="Chromosome"/>
</dbReference>
<keyword evidence="8" id="KW-1185">Reference proteome</keyword>
<feature type="transmembrane region" description="Helical" evidence="5">
    <location>
        <begin position="88"/>
        <end position="107"/>
    </location>
</feature>
<keyword evidence="3 5" id="KW-1133">Transmembrane helix</keyword>
<dbReference type="InterPro" id="IPR036513">
    <property type="entry name" value="STAS_dom_sf"/>
</dbReference>
<feature type="transmembrane region" description="Helical" evidence="5">
    <location>
        <begin position="37"/>
        <end position="53"/>
    </location>
</feature>
<evidence type="ECO:0000256" key="2">
    <source>
        <dbReference type="ARBA" id="ARBA00022692"/>
    </source>
</evidence>
<dbReference type="PANTHER" id="PTHR11814">
    <property type="entry name" value="SULFATE TRANSPORTER"/>
    <property type="match status" value="1"/>
</dbReference>
<dbReference type="OrthoDB" id="9177189at2"/>
<feature type="domain" description="STAS" evidence="6">
    <location>
        <begin position="422"/>
        <end position="542"/>
    </location>
</feature>
<dbReference type="Pfam" id="PF01740">
    <property type="entry name" value="STAS"/>
    <property type="match status" value="1"/>
</dbReference>
<keyword evidence="4 5" id="KW-0472">Membrane</keyword>
<dbReference type="KEGG" id="hyf:DTO96_101600"/>
<evidence type="ECO:0000259" key="6">
    <source>
        <dbReference type="PROSITE" id="PS50801"/>
    </source>
</evidence>
<reference evidence="8" key="1">
    <citation type="submission" date="2018-07" db="EMBL/GenBank/DDBJ databases">
        <authorList>
            <person name="Kim H."/>
        </authorList>
    </citation>
    <scope>NUCLEOTIDE SEQUENCE [LARGE SCALE GENOMIC DNA]</scope>
    <source>
        <strain evidence="8">F02</strain>
    </source>
</reference>
<comment type="subcellular location">
    <subcellularLocation>
        <location evidence="1">Membrane</location>
        <topology evidence="1">Multi-pass membrane protein</topology>
    </subcellularLocation>
</comment>
<name>A0A345DBX2_9BURK</name>
<dbReference type="AlphaFoldDB" id="A0A345DBX2"/>
<dbReference type="InterPro" id="IPR001902">
    <property type="entry name" value="SLC26A/SulP_fam"/>
</dbReference>
<evidence type="ECO:0000256" key="3">
    <source>
        <dbReference type="ARBA" id="ARBA00022989"/>
    </source>
</evidence>
<dbReference type="GO" id="GO:0055085">
    <property type="term" value="P:transmembrane transport"/>
    <property type="evidence" value="ECO:0007669"/>
    <property type="project" value="InterPro"/>
</dbReference>
<dbReference type="CDD" id="cd07042">
    <property type="entry name" value="STAS_SulP_like_sulfate_transporter"/>
    <property type="match status" value="1"/>
</dbReference>
<keyword evidence="2 5" id="KW-0812">Transmembrane</keyword>
<organism evidence="7 8">
    <name type="scientific">Ephemeroptericola cinctiostellae</name>
    <dbReference type="NCBI Taxonomy" id="2268024"/>
    <lineage>
        <taxon>Bacteria</taxon>
        <taxon>Pseudomonadati</taxon>
        <taxon>Pseudomonadota</taxon>
        <taxon>Betaproteobacteria</taxon>
        <taxon>Burkholderiales</taxon>
        <taxon>Burkholderiaceae</taxon>
        <taxon>Ephemeroptericola</taxon>
    </lineage>
</organism>
<accession>A0A345DBX2</accession>
<dbReference type="Gene3D" id="3.30.750.24">
    <property type="entry name" value="STAS domain"/>
    <property type="match status" value="1"/>
</dbReference>
<evidence type="ECO:0000313" key="7">
    <source>
        <dbReference type="EMBL" id="AXF85860.1"/>
    </source>
</evidence>
<feature type="transmembrane region" description="Helical" evidence="5">
    <location>
        <begin position="311"/>
        <end position="332"/>
    </location>
</feature>
<feature type="transmembrane region" description="Helical" evidence="5">
    <location>
        <begin position="235"/>
        <end position="255"/>
    </location>
</feature>